<organism evidence="2 3">
    <name type="scientific">Hibiscus syriacus</name>
    <name type="common">Rose of Sharon</name>
    <dbReference type="NCBI Taxonomy" id="106335"/>
    <lineage>
        <taxon>Eukaryota</taxon>
        <taxon>Viridiplantae</taxon>
        <taxon>Streptophyta</taxon>
        <taxon>Embryophyta</taxon>
        <taxon>Tracheophyta</taxon>
        <taxon>Spermatophyta</taxon>
        <taxon>Magnoliopsida</taxon>
        <taxon>eudicotyledons</taxon>
        <taxon>Gunneridae</taxon>
        <taxon>Pentapetalae</taxon>
        <taxon>rosids</taxon>
        <taxon>malvids</taxon>
        <taxon>Malvales</taxon>
        <taxon>Malvaceae</taxon>
        <taxon>Malvoideae</taxon>
        <taxon>Hibiscus</taxon>
    </lineage>
</organism>
<gene>
    <name evidence="2" type="ORF">F3Y22_tig00111191pilonHSYRG00123</name>
</gene>
<evidence type="ECO:0000259" key="1">
    <source>
        <dbReference type="Pfam" id="PF14111"/>
    </source>
</evidence>
<proteinExistence type="predicted"/>
<sequence>MGRGTAWEARVLETLARWNGRWVKSNTTWKTLGEDEEEALIITQPDNSIPINFENCFVGRFLTSGLINFQAMRVMLANVWHPIDGISITELGEGRYQFRLYHENGENPMVVALDSMYFWVLVNNLPVGYISEQVARQFGNFIGSFVEYDASVVTLGYRGSIRMRSSAKTKRSDVESMVKGEGLWSGFTEYTRWSCTGFYGALEENRRSESWDLLHRLNNDPDIPWLVIDDCGLYDIGYSRAWYTWERGNRVENKIRERLDREGHLLGDGTSSLKHTSYLKVHVKKRLFGYGMKLRVRSRRSSVMFPTGLILEVEDESRIEGELGLEELARDYFQKLFASTSSSIDTDILHGIPLCITAKLNSLLLSEFLLEEVT</sequence>
<reference evidence="2" key="1">
    <citation type="submission" date="2019-09" db="EMBL/GenBank/DDBJ databases">
        <title>Draft genome information of white flower Hibiscus syriacus.</title>
        <authorList>
            <person name="Kim Y.-M."/>
        </authorList>
    </citation>
    <scope>NUCLEOTIDE SEQUENCE [LARGE SCALE GENOMIC DNA]</scope>
    <source>
        <strain evidence="2">YM2019G1</strain>
    </source>
</reference>
<feature type="domain" description="DUF4283" evidence="1">
    <location>
        <begin position="52"/>
        <end position="104"/>
    </location>
</feature>
<dbReference type="Proteomes" id="UP000436088">
    <property type="component" value="Unassembled WGS sequence"/>
</dbReference>
<comment type="caution">
    <text evidence="2">The sequence shown here is derived from an EMBL/GenBank/DDBJ whole genome shotgun (WGS) entry which is preliminary data.</text>
</comment>
<keyword evidence="3" id="KW-1185">Reference proteome</keyword>
<name>A0A6A2YWL2_HIBSY</name>
<protein>
    <recommendedName>
        <fullName evidence="1">DUF4283 domain-containing protein</fullName>
    </recommendedName>
</protein>
<dbReference type="InterPro" id="IPR025558">
    <property type="entry name" value="DUF4283"/>
</dbReference>
<evidence type="ECO:0000313" key="2">
    <source>
        <dbReference type="EMBL" id="KAE8683709.1"/>
    </source>
</evidence>
<dbReference type="Pfam" id="PF14111">
    <property type="entry name" value="DUF4283"/>
    <property type="match status" value="1"/>
</dbReference>
<dbReference type="EMBL" id="VEPZ02001259">
    <property type="protein sequence ID" value="KAE8683709.1"/>
    <property type="molecule type" value="Genomic_DNA"/>
</dbReference>
<dbReference type="AlphaFoldDB" id="A0A6A2YWL2"/>
<accession>A0A6A2YWL2</accession>
<evidence type="ECO:0000313" key="3">
    <source>
        <dbReference type="Proteomes" id="UP000436088"/>
    </source>
</evidence>